<comment type="caution">
    <text evidence="1">The sequence shown here is derived from an EMBL/GenBank/DDBJ whole genome shotgun (WGS) entry which is preliminary data.</text>
</comment>
<sequence length="162" mass="18909">MNTTLNDIIKEGYDIQKGIYPDNGGGLYATFSFKDQNKYLKWAINVTKFIESNFSKDETYDRFKETLFAIEKELTVKEFNKLMFILESYNSSLHNDNNKSNMDKNKALIDLLIKSFSEDDMQKITSILNEGGKIEDIKPFMEKLNPEKLTEMVLEMMKLNSR</sequence>
<reference evidence="1" key="1">
    <citation type="submission" date="2019-08" db="EMBL/GenBank/DDBJ databases">
        <authorList>
            <person name="Kucharzyk K."/>
            <person name="Murdoch R.W."/>
            <person name="Higgins S."/>
            <person name="Loffler F."/>
        </authorList>
    </citation>
    <scope>NUCLEOTIDE SEQUENCE</scope>
</reference>
<protein>
    <submittedName>
        <fullName evidence="1">Uncharacterized protein</fullName>
    </submittedName>
</protein>
<proteinExistence type="predicted"/>
<accession>A0A644U0J4</accession>
<name>A0A644U0J4_9ZZZZ</name>
<gene>
    <name evidence="1" type="ORF">SDC9_18546</name>
</gene>
<evidence type="ECO:0000313" key="1">
    <source>
        <dbReference type="EMBL" id="MPL72756.1"/>
    </source>
</evidence>
<dbReference type="EMBL" id="VSSQ01000068">
    <property type="protein sequence ID" value="MPL72756.1"/>
    <property type="molecule type" value="Genomic_DNA"/>
</dbReference>
<dbReference type="AlphaFoldDB" id="A0A644U0J4"/>
<organism evidence="1">
    <name type="scientific">bioreactor metagenome</name>
    <dbReference type="NCBI Taxonomy" id="1076179"/>
    <lineage>
        <taxon>unclassified sequences</taxon>
        <taxon>metagenomes</taxon>
        <taxon>ecological metagenomes</taxon>
    </lineage>
</organism>